<keyword evidence="4" id="KW-1185">Reference proteome</keyword>
<dbReference type="EMBL" id="MPUH01000343">
    <property type="protein sequence ID" value="OMJ82356.1"/>
    <property type="molecule type" value="Genomic_DNA"/>
</dbReference>
<feature type="transmembrane region" description="Helical" evidence="1">
    <location>
        <begin position="164"/>
        <end position="187"/>
    </location>
</feature>
<feature type="transmembrane region" description="Helical" evidence="1">
    <location>
        <begin position="6"/>
        <end position="27"/>
    </location>
</feature>
<comment type="caution">
    <text evidence="3">The sequence shown here is derived from an EMBL/GenBank/DDBJ whole genome shotgun (WGS) entry which is preliminary data.</text>
</comment>
<organism evidence="3 4">
    <name type="scientific">Stentor coeruleus</name>
    <dbReference type="NCBI Taxonomy" id="5963"/>
    <lineage>
        <taxon>Eukaryota</taxon>
        <taxon>Sar</taxon>
        <taxon>Alveolata</taxon>
        <taxon>Ciliophora</taxon>
        <taxon>Postciliodesmatophora</taxon>
        <taxon>Heterotrichea</taxon>
        <taxon>Heterotrichida</taxon>
        <taxon>Stentoridae</taxon>
        <taxon>Stentor</taxon>
    </lineage>
</organism>
<sequence length="375" mass="43392">MDSPNISVAFIVLFMVIFHTYGGYYAYEHKFSKGVFDRSKLILVLSNIFNGLDISMSLFLGVCILDGKSCAVKTEVWLIVISVYLSNCFYMTNLLRVYRVYILSKLQRGEFKLQSLGWKKSQLSNTFYLILTCGGSIIWSLPYCSLIIGKYEKNPAIISNSDTYAMYIGITIGIQCCVYLVFLLIIMFKNVHITMKIEFIFQLICWGAALLVLKNPVNQRIFFLIPIRNFIMMMLTIVSTYEHNSMIKPPLPPDIDLQFILSTQEFFKAFKMYLDNLNDHKSKELLDVLLKIKIYLSSKSKTMIKVVKECILNCQSIPQNVKKAFYKDFKSNKHNEANLENLFEEIENHCYNYLSEGPVLEFLSSNEFLDAKVNY</sequence>
<proteinExistence type="predicted"/>
<evidence type="ECO:0000259" key="2">
    <source>
        <dbReference type="PROSITE" id="PS50132"/>
    </source>
</evidence>
<dbReference type="InterPro" id="IPR016137">
    <property type="entry name" value="RGS"/>
</dbReference>
<evidence type="ECO:0000313" key="3">
    <source>
        <dbReference type="EMBL" id="OMJ82356.1"/>
    </source>
</evidence>
<accession>A0A1R2C032</accession>
<feature type="domain" description="RGS" evidence="2">
    <location>
        <begin position="257"/>
        <end position="370"/>
    </location>
</feature>
<evidence type="ECO:0000313" key="4">
    <source>
        <dbReference type="Proteomes" id="UP000187209"/>
    </source>
</evidence>
<dbReference type="Proteomes" id="UP000187209">
    <property type="component" value="Unassembled WGS sequence"/>
</dbReference>
<evidence type="ECO:0000256" key="1">
    <source>
        <dbReference type="SAM" id="Phobius"/>
    </source>
</evidence>
<protein>
    <recommendedName>
        <fullName evidence="2">RGS domain-containing protein</fullName>
    </recommendedName>
</protein>
<name>A0A1R2C032_9CILI</name>
<feature type="transmembrane region" description="Helical" evidence="1">
    <location>
        <begin position="76"/>
        <end position="98"/>
    </location>
</feature>
<keyword evidence="1" id="KW-0472">Membrane</keyword>
<keyword evidence="1" id="KW-1133">Transmembrane helix</keyword>
<dbReference type="PROSITE" id="PS50132">
    <property type="entry name" value="RGS"/>
    <property type="match status" value="1"/>
</dbReference>
<feature type="transmembrane region" description="Helical" evidence="1">
    <location>
        <begin position="39"/>
        <end position="64"/>
    </location>
</feature>
<gene>
    <name evidence="3" type="ORF">SteCoe_16956</name>
</gene>
<keyword evidence="1" id="KW-0812">Transmembrane</keyword>
<dbReference type="SUPFAM" id="SSF48097">
    <property type="entry name" value="Regulator of G-protein signaling, RGS"/>
    <property type="match status" value="1"/>
</dbReference>
<feature type="transmembrane region" description="Helical" evidence="1">
    <location>
        <begin position="221"/>
        <end position="241"/>
    </location>
</feature>
<dbReference type="InterPro" id="IPR036305">
    <property type="entry name" value="RGS_sf"/>
</dbReference>
<reference evidence="3 4" key="1">
    <citation type="submission" date="2016-11" db="EMBL/GenBank/DDBJ databases">
        <title>The macronuclear genome of Stentor coeruleus: a giant cell with tiny introns.</title>
        <authorList>
            <person name="Slabodnick M."/>
            <person name="Ruby J.G."/>
            <person name="Reiff S.B."/>
            <person name="Swart E.C."/>
            <person name="Gosai S."/>
            <person name="Prabakaran S."/>
            <person name="Witkowska E."/>
            <person name="Larue G.E."/>
            <person name="Fisher S."/>
            <person name="Freeman R.M."/>
            <person name="Gunawardena J."/>
            <person name="Chu W."/>
            <person name="Stover N.A."/>
            <person name="Gregory B.D."/>
            <person name="Nowacki M."/>
            <person name="Derisi J."/>
            <person name="Roy S.W."/>
            <person name="Marshall W.F."/>
            <person name="Sood P."/>
        </authorList>
    </citation>
    <scope>NUCLEOTIDE SEQUENCE [LARGE SCALE GENOMIC DNA]</scope>
    <source>
        <strain evidence="3">WM001</strain>
    </source>
</reference>
<feature type="transmembrane region" description="Helical" evidence="1">
    <location>
        <begin position="127"/>
        <end position="149"/>
    </location>
</feature>
<dbReference type="OrthoDB" id="326803at2759"/>
<dbReference type="AlphaFoldDB" id="A0A1R2C032"/>